<feature type="domain" description="MARVEL" evidence="7">
    <location>
        <begin position="6"/>
        <end position="155"/>
    </location>
</feature>
<keyword evidence="3 6" id="KW-1133">Transmembrane helix</keyword>
<dbReference type="EMBL" id="MU004231">
    <property type="protein sequence ID" value="KAF2673664.1"/>
    <property type="molecule type" value="Genomic_DNA"/>
</dbReference>
<keyword evidence="4 6" id="KW-0472">Membrane</keyword>
<keyword evidence="9" id="KW-1185">Reference proteome</keyword>
<comment type="subcellular location">
    <subcellularLocation>
        <location evidence="1">Membrane</location>
        <topology evidence="1">Multi-pass membrane protein</topology>
    </subcellularLocation>
</comment>
<evidence type="ECO:0000313" key="9">
    <source>
        <dbReference type="Proteomes" id="UP000799302"/>
    </source>
</evidence>
<dbReference type="OrthoDB" id="5423111at2759"/>
<dbReference type="InterPro" id="IPR052649">
    <property type="entry name" value="NCE102-like"/>
</dbReference>
<feature type="compositionally biased region" description="Polar residues" evidence="5">
    <location>
        <begin position="211"/>
        <end position="226"/>
    </location>
</feature>
<feature type="compositionally biased region" description="Basic and acidic residues" evidence="5">
    <location>
        <begin position="258"/>
        <end position="268"/>
    </location>
</feature>
<evidence type="ECO:0000256" key="3">
    <source>
        <dbReference type="ARBA" id="ARBA00022989"/>
    </source>
</evidence>
<protein>
    <recommendedName>
        <fullName evidence="7">MARVEL domain-containing protein</fullName>
    </recommendedName>
</protein>
<dbReference type="PANTHER" id="PTHR28165">
    <property type="entry name" value="NON-CLASSICAL EXPORT PROTEIN 2-RELATED"/>
    <property type="match status" value="1"/>
</dbReference>
<dbReference type="GO" id="GO:0070941">
    <property type="term" value="P:eisosome assembly"/>
    <property type="evidence" value="ECO:0007669"/>
    <property type="project" value="TreeGrafter"/>
</dbReference>
<name>A0A6A6URW4_9PEZI</name>
<dbReference type="Proteomes" id="UP000799302">
    <property type="component" value="Unassembled WGS sequence"/>
</dbReference>
<evidence type="ECO:0000256" key="5">
    <source>
        <dbReference type="SAM" id="MobiDB-lite"/>
    </source>
</evidence>
<feature type="transmembrane region" description="Helical" evidence="6">
    <location>
        <begin position="141"/>
        <end position="163"/>
    </location>
</feature>
<dbReference type="GO" id="GO:0072659">
    <property type="term" value="P:protein localization to plasma membrane"/>
    <property type="evidence" value="ECO:0007669"/>
    <property type="project" value="TreeGrafter"/>
</dbReference>
<dbReference type="Pfam" id="PF01284">
    <property type="entry name" value="MARVEL"/>
    <property type="match status" value="1"/>
</dbReference>
<accession>A0A6A6URW4</accession>
<evidence type="ECO:0000313" key="8">
    <source>
        <dbReference type="EMBL" id="KAF2673664.1"/>
    </source>
</evidence>
<evidence type="ECO:0000256" key="6">
    <source>
        <dbReference type="SAM" id="Phobius"/>
    </source>
</evidence>
<gene>
    <name evidence="8" type="ORF">BT63DRAFT_467252</name>
</gene>
<dbReference type="InterPro" id="IPR008253">
    <property type="entry name" value="Marvel"/>
</dbReference>
<feature type="transmembrane region" description="Helical" evidence="6">
    <location>
        <begin position="52"/>
        <end position="72"/>
    </location>
</feature>
<evidence type="ECO:0000256" key="4">
    <source>
        <dbReference type="ARBA" id="ARBA00023136"/>
    </source>
</evidence>
<keyword evidence="2 6" id="KW-0812">Transmembrane</keyword>
<dbReference type="GO" id="GO:0032126">
    <property type="term" value="C:eisosome"/>
    <property type="evidence" value="ECO:0007669"/>
    <property type="project" value="TreeGrafter"/>
</dbReference>
<dbReference type="AlphaFoldDB" id="A0A6A6URW4"/>
<feature type="region of interest" description="Disordered" evidence="5">
    <location>
        <begin position="172"/>
        <end position="231"/>
    </location>
</feature>
<evidence type="ECO:0000259" key="7">
    <source>
        <dbReference type="Pfam" id="PF01284"/>
    </source>
</evidence>
<evidence type="ECO:0000256" key="1">
    <source>
        <dbReference type="ARBA" id="ARBA00004141"/>
    </source>
</evidence>
<reference evidence="8" key="1">
    <citation type="journal article" date="2020" name="Stud. Mycol.">
        <title>101 Dothideomycetes genomes: a test case for predicting lifestyles and emergence of pathogens.</title>
        <authorList>
            <person name="Haridas S."/>
            <person name="Albert R."/>
            <person name="Binder M."/>
            <person name="Bloem J."/>
            <person name="Labutti K."/>
            <person name="Salamov A."/>
            <person name="Andreopoulos B."/>
            <person name="Baker S."/>
            <person name="Barry K."/>
            <person name="Bills G."/>
            <person name="Bluhm B."/>
            <person name="Cannon C."/>
            <person name="Castanera R."/>
            <person name="Culley D."/>
            <person name="Daum C."/>
            <person name="Ezra D."/>
            <person name="Gonzalez J."/>
            <person name="Henrissat B."/>
            <person name="Kuo A."/>
            <person name="Liang C."/>
            <person name="Lipzen A."/>
            <person name="Lutzoni F."/>
            <person name="Magnuson J."/>
            <person name="Mondo S."/>
            <person name="Nolan M."/>
            <person name="Ohm R."/>
            <person name="Pangilinan J."/>
            <person name="Park H.-J."/>
            <person name="Ramirez L."/>
            <person name="Alfaro M."/>
            <person name="Sun H."/>
            <person name="Tritt A."/>
            <person name="Yoshinaga Y."/>
            <person name="Zwiers L.-H."/>
            <person name="Turgeon B."/>
            <person name="Goodwin S."/>
            <person name="Spatafora J."/>
            <person name="Crous P."/>
            <person name="Grigoriev I."/>
        </authorList>
    </citation>
    <scope>NUCLEOTIDE SEQUENCE</scope>
    <source>
        <strain evidence="8">CBS 115976</strain>
    </source>
</reference>
<feature type="transmembrane region" description="Helical" evidence="6">
    <location>
        <begin position="12"/>
        <end position="32"/>
    </location>
</feature>
<evidence type="ECO:0000256" key="2">
    <source>
        <dbReference type="ARBA" id="ARBA00022692"/>
    </source>
</evidence>
<proteinExistence type="predicted"/>
<dbReference type="PANTHER" id="PTHR28165:SF1">
    <property type="entry name" value="NON-CLASSICAL EXPORT PROTEIN 2-RELATED"/>
    <property type="match status" value="1"/>
</dbReference>
<sequence>MPAILKTVSLLLRALELIFAVIIIALSGRMISTSVWNAVPRRLGGNAAEVNFAMFLGVFALVTTLLLGPLTFRLPRAGLALYAIAGLDLLNMCLNLGGGIGLAAAMDIHSCDNRRYTRYNRITNSSADTRARCMEAQGTTAFIWLNFLAFALSFGLSIQSILVRHEDSAVSNPEMASNTSRHNHGSNGPILDPPSSRSNRLRVPVPGFGKSKNTPTASNTQPNISETRPIPVRTSTENITALPQIHQPVPTRPQSHGHFTEEFNRNDTGENYGHTVPVAPPAPPVSDQIEHADGSGSRKIVLNG</sequence>
<feature type="transmembrane region" description="Helical" evidence="6">
    <location>
        <begin position="79"/>
        <end position="106"/>
    </location>
</feature>
<feature type="region of interest" description="Disordered" evidence="5">
    <location>
        <begin position="247"/>
        <end position="304"/>
    </location>
</feature>
<dbReference type="GO" id="GO:0005886">
    <property type="term" value="C:plasma membrane"/>
    <property type="evidence" value="ECO:0007669"/>
    <property type="project" value="TreeGrafter"/>
</dbReference>
<organism evidence="8 9">
    <name type="scientific">Microthyrium microscopicum</name>
    <dbReference type="NCBI Taxonomy" id="703497"/>
    <lineage>
        <taxon>Eukaryota</taxon>
        <taxon>Fungi</taxon>
        <taxon>Dikarya</taxon>
        <taxon>Ascomycota</taxon>
        <taxon>Pezizomycotina</taxon>
        <taxon>Dothideomycetes</taxon>
        <taxon>Dothideomycetes incertae sedis</taxon>
        <taxon>Microthyriales</taxon>
        <taxon>Microthyriaceae</taxon>
        <taxon>Microthyrium</taxon>
    </lineage>
</organism>